<dbReference type="SUPFAM" id="SSF102198">
    <property type="entry name" value="Putative cyclase"/>
    <property type="match status" value="1"/>
</dbReference>
<gene>
    <name evidence="2" type="ORF">EC973_001677</name>
</gene>
<dbReference type="Pfam" id="PF04199">
    <property type="entry name" value="Cyclase"/>
    <property type="match status" value="1"/>
</dbReference>
<organism evidence="2 3">
    <name type="scientific">Apophysomyces ossiformis</name>
    <dbReference type="NCBI Taxonomy" id="679940"/>
    <lineage>
        <taxon>Eukaryota</taxon>
        <taxon>Fungi</taxon>
        <taxon>Fungi incertae sedis</taxon>
        <taxon>Mucoromycota</taxon>
        <taxon>Mucoromycotina</taxon>
        <taxon>Mucoromycetes</taxon>
        <taxon>Mucorales</taxon>
        <taxon>Mucorineae</taxon>
        <taxon>Mucoraceae</taxon>
        <taxon>Apophysomyces</taxon>
    </lineage>
</organism>
<sequence>MPELPTFADLCDPACRSSLGLFGPKGTCWGLWGKDDEIGTLNLLTESHVKKAAACIRKGLVFPLSLPVDSPKPSFIGRPPVEHKMIPMLGHYAFDDQYDCFNPQGSSQWDGLRHMAFFSEEKFYNGIEPEEIAPGPHSTERLGIHRMAQRGIVGRAVLLDYGRWAEKYRPEFDPLNRMEITVDELDRVAAYQNVQFEQGDILIVRTGWTKAHAKYQPQDIGKVINLLQPETAGVKACKETYQWFWNHHFAAVISDNIAFEAYPVADWKDSCHAYFLAGWGMPIGELAYLEKLADNSDSDKVYEFFFTSTPINKEGGVSSPLNSICIK</sequence>
<proteinExistence type="inferred from homology"/>
<evidence type="ECO:0000256" key="1">
    <source>
        <dbReference type="ARBA" id="ARBA00007865"/>
    </source>
</evidence>
<evidence type="ECO:0000313" key="3">
    <source>
        <dbReference type="Proteomes" id="UP000605846"/>
    </source>
</evidence>
<dbReference type="OrthoDB" id="5396at2759"/>
<accession>A0A8H7EN16</accession>
<dbReference type="InterPro" id="IPR037175">
    <property type="entry name" value="KFase_sf"/>
</dbReference>
<evidence type="ECO:0008006" key="4">
    <source>
        <dbReference type="Google" id="ProtNLM"/>
    </source>
</evidence>
<protein>
    <recommendedName>
        <fullName evidence="4">Cyclase</fullName>
    </recommendedName>
</protein>
<name>A0A8H7EN16_9FUNG</name>
<dbReference type="PANTHER" id="PTHR34861">
    <property type="match status" value="1"/>
</dbReference>
<dbReference type="Gene3D" id="3.50.30.50">
    <property type="entry name" value="Putative cyclase"/>
    <property type="match status" value="1"/>
</dbReference>
<dbReference type="Proteomes" id="UP000605846">
    <property type="component" value="Unassembled WGS sequence"/>
</dbReference>
<dbReference type="GO" id="GO:0019441">
    <property type="term" value="P:L-tryptophan catabolic process to kynurenine"/>
    <property type="evidence" value="ECO:0007669"/>
    <property type="project" value="InterPro"/>
</dbReference>
<dbReference type="InterPro" id="IPR007325">
    <property type="entry name" value="KFase/CYL"/>
</dbReference>
<reference evidence="2" key="1">
    <citation type="submission" date="2020-01" db="EMBL/GenBank/DDBJ databases">
        <title>Genome Sequencing of Three Apophysomyces-Like Fungal Strains Confirms a Novel Fungal Genus in the Mucoromycota with divergent Burkholderia-like Endosymbiotic Bacteria.</title>
        <authorList>
            <person name="Stajich J.E."/>
            <person name="Macias A.M."/>
            <person name="Carter-House D."/>
            <person name="Lovett B."/>
            <person name="Kasson L.R."/>
            <person name="Berry K."/>
            <person name="Grigoriev I."/>
            <person name="Chang Y."/>
            <person name="Spatafora J."/>
            <person name="Kasson M.T."/>
        </authorList>
    </citation>
    <scope>NUCLEOTIDE SEQUENCE</scope>
    <source>
        <strain evidence="2">NRRL A-21654</strain>
    </source>
</reference>
<dbReference type="PANTHER" id="PTHR34861:SF11">
    <property type="entry name" value="CYCLASE"/>
    <property type="match status" value="1"/>
</dbReference>
<comment type="similarity">
    <text evidence="1">Belongs to the Cyclase 1 superfamily.</text>
</comment>
<dbReference type="AlphaFoldDB" id="A0A8H7EN16"/>
<keyword evidence="3" id="KW-1185">Reference proteome</keyword>
<comment type="caution">
    <text evidence="2">The sequence shown here is derived from an EMBL/GenBank/DDBJ whole genome shotgun (WGS) entry which is preliminary data.</text>
</comment>
<dbReference type="GO" id="GO:0004061">
    <property type="term" value="F:arylformamidase activity"/>
    <property type="evidence" value="ECO:0007669"/>
    <property type="project" value="InterPro"/>
</dbReference>
<dbReference type="EMBL" id="JABAYA010000140">
    <property type="protein sequence ID" value="KAF7723764.1"/>
    <property type="molecule type" value="Genomic_DNA"/>
</dbReference>
<evidence type="ECO:0000313" key="2">
    <source>
        <dbReference type="EMBL" id="KAF7723764.1"/>
    </source>
</evidence>